<dbReference type="PANTHER" id="PTHR47481:SF22">
    <property type="entry name" value="RETROTRANSPOSON GAG DOMAIN-CONTAINING PROTEIN"/>
    <property type="match status" value="1"/>
</dbReference>
<evidence type="ECO:0000313" key="2">
    <source>
        <dbReference type="Proteomes" id="UP000325577"/>
    </source>
</evidence>
<protein>
    <recommendedName>
        <fullName evidence="3">Retrotransposon Copia-like N-terminal domain-containing protein</fullName>
    </recommendedName>
</protein>
<gene>
    <name evidence="1" type="ORF">F0562_023922</name>
</gene>
<evidence type="ECO:0000313" key="1">
    <source>
        <dbReference type="EMBL" id="KAA8542770.1"/>
    </source>
</evidence>
<dbReference type="OrthoDB" id="1912561at2759"/>
<proteinExistence type="predicted"/>
<accession>A0A5J5BKJ5</accession>
<dbReference type="Proteomes" id="UP000325577">
    <property type="component" value="Linkage Group LG12"/>
</dbReference>
<keyword evidence="2" id="KW-1185">Reference proteome</keyword>
<dbReference type="PANTHER" id="PTHR47481">
    <property type="match status" value="1"/>
</dbReference>
<dbReference type="AlphaFoldDB" id="A0A5J5BKJ5"/>
<dbReference type="EMBL" id="CM018035">
    <property type="protein sequence ID" value="KAA8542770.1"/>
    <property type="molecule type" value="Genomic_DNA"/>
</dbReference>
<reference evidence="1 2" key="1">
    <citation type="submission" date="2019-09" db="EMBL/GenBank/DDBJ databases">
        <title>A chromosome-level genome assembly of the Chinese tupelo Nyssa sinensis.</title>
        <authorList>
            <person name="Yang X."/>
            <person name="Kang M."/>
            <person name="Yang Y."/>
            <person name="Xiong H."/>
            <person name="Wang M."/>
            <person name="Zhang Z."/>
            <person name="Wang Z."/>
            <person name="Wu H."/>
            <person name="Ma T."/>
            <person name="Liu J."/>
            <person name="Xi Z."/>
        </authorList>
    </citation>
    <scope>NUCLEOTIDE SEQUENCE [LARGE SCALE GENOMIC DNA]</scope>
    <source>
        <strain evidence="1">J267</strain>
        <tissue evidence="1">Leaf</tissue>
    </source>
</reference>
<evidence type="ECO:0008006" key="3">
    <source>
        <dbReference type="Google" id="ProtNLM"/>
    </source>
</evidence>
<dbReference type="Pfam" id="PF14223">
    <property type="entry name" value="Retrotran_gag_2"/>
    <property type="match status" value="1"/>
</dbReference>
<sequence>MRQPPPLCFAETYTNAAVRSRPTWMLKAKPQPQDAAPKLVAIFHLSPHHCCLSGHISVCLPPRIIFRGVSKFPLFSPGYDLLGFVDGTHPCPEQTITVNGVTTVNPAHHPWVRQDQLILNAILGSLSPPLIPFIATARTSRDAWSTLALTYGQPTRGLITHLKTQLNNPLKGSQTIIEFMHNIKTKVDALAMLNSPVDIEDLFIKILNGLDADYTELAECYSSPRDGDLL</sequence>
<name>A0A5J5BKJ5_9ASTE</name>
<organism evidence="1 2">
    <name type="scientific">Nyssa sinensis</name>
    <dbReference type="NCBI Taxonomy" id="561372"/>
    <lineage>
        <taxon>Eukaryota</taxon>
        <taxon>Viridiplantae</taxon>
        <taxon>Streptophyta</taxon>
        <taxon>Embryophyta</taxon>
        <taxon>Tracheophyta</taxon>
        <taxon>Spermatophyta</taxon>
        <taxon>Magnoliopsida</taxon>
        <taxon>eudicotyledons</taxon>
        <taxon>Gunneridae</taxon>
        <taxon>Pentapetalae</taxon>
        <taxon>asterids</taxon>
        <taxon>Cornales</taxon>
        <taxon>Nyssaceae</taxon>
        <taxon>Nyssa</taxon>
    </lineage>
</organism>